<proteinExistence type="predicted"/>
<dbReference type="AlphaFoldDB" id="A0A146FMT5"/>
<evidence type="ECO:0000313" key="2">
    <source>
        <dbReference type="EMBL" id="GAT26582.1"/>
    </source>
</evidence>
<sequence length="155" mass="16728">MPYSLAWDKQSVIGHLCTRGEEGQGPAVHMAFRRRSVGDEGMFPRRMGEVYAQCYPVPCSIPDIVPQGNSQYGSVKLAWKPCLQCGIGPMSLGQELQAQESFHIRSSGRGSQEQSGSGGRGDGGPTGEKRSGKSARRRLITSKIIEHGPSSHATQ</sequence>
<feature type="region of interest" description="Disordered" evidence="1">
    <location>
        <begin position="99"/>
        <end position="155"/>
    </location>
</feature>
<feature type="compositionally biased region" description="Low complexity" evidence="1">
    <location>
        <begin position="105"/>
        <end position="115"/>
    </location>
</feature>
<evidence type="ECO:0000313" key="3">
    <source>
        <dbReference type="Proteomes" id="UP000075230"/>
    </source>
</evidence>
<name>A0A146FMT5_ASPKA</name>
<comment type="caution">
    <text evidence="2">The sequence shown here is derived from an EMBL/GenBank/DDBJ whole genome shotgun (WGS) entry which is preliminary data.</text>
</comment>
<organism evidence="2 3">
    <name type="scientific">Aspergillus kawachii</name>
    <name type="common">White koji mold</name>
    <name type="synonym">Aspergillus awamori var. kawachi</name>
    <dbReference type="NCBI Taxonomy" id="1069201"/>
    <lineage>
        <taxon>Eukaryota</taxon>
        <taxon>Fungi</taxon>
        <taxon>Dikarya</taxon>
        <taxon>Ascomycota</taxon>
        <taxon>Pezizomycotina</taxon>
        <taxon>Eurotiomycetes</taxon>
        <taxon>Eurotiomycetidae</taxon>
        <taxon>Eurotiales</taxon>
        <taxon>Aspergillaceae</taxon>
        <taxon>Aspergillus</taxon>
        <taxon>Aspergillus subgen. Circumdati</taxon>
    </lineage>
</organism>
<dbReference type="EMBL" id="BCWF01000021">
    <property type="protein sequence ID" value="GAT26582.1"/>
    <property type="molecule type" value="Genomic_DNA"/>
</dbReference>
<dbReference type="Proteomes" id="UP000075230">
    <property type="component" value="Unassembled WGS sequence"/>
</dbReference>
<reference evidence="3" key="2">
    <citation type="submission" date="2016-02" db="EMBL/GenBank/DDBJ databases">
        <title>Genome sequencing of Aspergillus luchuensis NBRC 4314.</title>
        <authorList>
            <person name="Yamada O."/>
        </authorList>
    </citation>
    <scope>NUCLEOTIDE SEQUENCE [LARGE SCALE GENOMIC DNA]</scope>
    <source>
        <strain evidence="3">RIB 2604</strain>
    </source>
</reference>
<gene>
    <name evidence="2" type="ORF">RIB2604_02102620</name>
</gene>
<evidence type="ECO:0000256" key="1">
    <source>
        <dbReference type="SAM" id="MobiDB-lite"/>
    </source>
</evidence>
<reference evidence="2 3" key="1">
    <citation type="journal article" date="2016" name="DNA Res.">
        <title>Genome sequence of Aspergillus luchuensis NBRC 4314.</title>
        <authorList>
            <person name="Yamada O."/>
            <person name="Machida M."/>
            <person name="Hosoyama A."/>
            <person name="Goto M."/>
            <person name="Takahashi T."/>
            <person name="Futagami T."/>
            <person name="Yamagata Y."/>
            <person name="Takeuchi M."/>
            <person name="Kobayashi T."/>
            <person name="Koike H."/>
            <person name="Abe K."/>
            <person name="Asai K."/>
            <person name="Arita M."/>
            <person name="Fujita N."/>
            <person name="Fukuda K."/>
            <person name="Higa K."/>
            <person name="Horikawa H."/>
            <person name="Ishikawa T."/>
            <person name="Jinno K."/>
            <person name="Kato Y."/>
            <person name="Kirimura K."/>
            <person name="Mizutani O."/>
            <person name="Nakasone K."/>
            <person name="Sano M."/>
            <person name="Shiraishi Y."/>
            <person name="Tsukahara M."/>
            <person name="Gomi K."/>
        </authorList>
    </citation>
    <scope>NUCLEOTIDE SEQUENCE [LARGE SCALE GENOMIC DNA]</scope>
    <source>
        <strain evidence="2 3">RIB 2604</strain>
    </source>
</reference>
<feature type="compositionally biased region" description="Gly residues" evidence="1">
    <location>
        <begin position="116"/>
        <end position="126"/>
    </location>
</feature>
<protein>
    <submittedName>
        <fullName evidence="2">Ferric-chelate reductase</fullName>
    </submittedName>
</protein>
<accession>A0A146FMT5</accession>